<dbReference type="Proteomes" id="UP001620597">
    <property type="component" value="Unassembled WGS sequence"/>
</dbReference>
<keyword evidence="4 7" id="KW-0479">Metal-binding</keyword>
<feature type="binding site" evidence="7">
    <location>
        <position position="66"/>
    </location>
    <ligand>
        <name>a divalent metal cation</name>
        <dbReference type="ChEBI" id="CHEBI:60240"/>
    </ligand>
</feature>
<dbReference type="SUPFAM" id="SSF64167">
    <property type="entry name" value="SurE-like"/>
    <property type="match status" value="1"/>
</dbReference>
<evidence type="ECO:0000256" key="2">
    <source>
        <dbReference type="ARBA" id="ARBA00011062"/>
    </source>
</evidence>
<comment type="cofactor">
    <cofactor evidence="7">
        <name>a divalent metal cation</name>
        <dbReference type="ChEBI" id="CHEBI:60240"/>
    </cofactor>
    <text evidence="7">Binds 1 divalent metal cation per subunit.</text>
</comment>
<dbReference type="NCBIfam" id="TIGR00087">
    <property type="entry name" value="surE"/>
    <property type="match status" value="1"/>
</dbReference>
<comment type="function">
    <text evidence="7">Nucleotidase that shows phosphatase activity on nucleoside 5'-monophosphates.</text>
</comment>
<comment type="caution">
    <text evidence="9">The sequence shown here is derived from an EMBL/GenBank/DDBJ whole genome shotgun (WGS) entry which is preliminary data.</text>
</comment>
<dbReference type="Pfam" id="PF01975">
    <property type="entry name" value="SurE"/>
    <property type="match status" value="1"/>
</dbReference>
<accession>A0ABW8NKL8</accession>
<feature type="binding site" evidence="7">
    <location>
        <position position="34"/>
    </location>
    <ligand>
        <name>a divalent metal cation</name>
        <dbReference type="ChEBI" id="CHEBI:60240"/>
    </ligand>
</feature>
<reference evidence="9 10" key="1">
    <citation type="submission" date="2024-03" db="EMBL/GenBank/DDBJ databases">
        <title>High-quality draft genome sequence of Oceanobacter sp. wDCs-4.</title>
        <authorList>
            <person name="Dong C."/>
        </authorList>
    </citation>
    <scope>NUCLEOTIDE SEQUENCE [LARGE SCALE GENOMIC DNA]</scope>
    <source>
        <strain evidence="10">wDCs-4</strain>
    </source>
</reference>
<proteinExistence type="inferred from homology"/>
<gene>
    <name evidence="7 9" type="primary">surE</name>
    <name evidence="9" type="ORF">WG929_13930</name>
</gene>
<evidence type="ECO:0000313" key="9">
    <source>
        <dbReference type="EMBL" id="MFK4753510.1"/>
    </source>
</evidence>
<dbReference type="InterPro" id="IPR030048">
    <property type="entry name" value="SurE"/>
</dbReference>
<organism evidence="9 10">
    <name type="scientific">Oceanobacter antarcticus</name>
    <dbReference type="NCBI Taxonomy" id="3133425"/>
    <lineage>
        <taxon>Bacteria</taxon>
        <taxon>Pseudomonadati</taxon>
        <taxon>Pseudomonadota</taxon>
        <taxon>Gammaproteobacteria</taxon>
        <taxon>Oceanospirillales</taxon>
        <taxon>Oceanospirillaceae</taxon>
        <taxon>Oceanobacter</taxon>
    </lineage>
</organism>
<dbReference type="HAMAP" id="MF_00060">
    <property type="entry name" value="SurE"/>
    <property type="match status" value="1"/>
</dbReference>
<keyword evidence="10" id="KW-1185">Reference proteome</keyword>
<comment type="similarity">
    <text evidence="2 7">Belongs to the SurE nucleotidase family.</text>
</comment>
<evidence type="ECO:0000256" key="4">
    <source>
        <dbReference type="ARBA" id="ARBA00022723"/>
    </source>
</evidence>
<dbReference type="EC" id="3.1.3.5" evidence="7"/>
<dbReference type="InterPro" id="IPR002828">
    <property type="entry name" value="SurE-like_Pase/nucleotidase"/>
</dbReference>
<dbReference type="InterPro" id="IPR036523">
    <property type="entry name" value="SurE-like_sf"/>
</dbReference>
<evidence type="ECO:0000313" key="10">
    <source>
        <dbReference type="Proteomes" id="UP001620597"/>
    </source>
</evidence>
<feature type="binding site" evidence="7">
    <location>
        <position position="118"/>
    </location>
    <ligand>
        <name>a divalent metal cation</name>
        <dbReference type="ChEBI" id="CHEBI:60240"/>
    </ligand>
</feature>
<dbReference type="NCBIfam" id="NF001490">
    <property type="entry name" value="PRK00346.1-4"/>
    <property type="match status" value="1"/>
</dbReference>
<dbReference type="EMBL" id="JBBKTX010000017">
    <property type="protein sequence ID" value="MFK4753510.1"/>
    <property type="molecule type" value="Genomic_DNA"/>
</dbReference>
<comment type="catalytic activity">
    <reaction evidence="1 7">
        <text>a ribonucleoside 5'-phosphate + H2O = a ribonucleoside + phosphate</text>
        <dbReference type="Rhea" id="RHEA:12484"/>
        <dbReference type="ChEBI" id="CHEBI:15377"/>
        <dbReference type="ChEBI" id="CHEBI:18254"/>
        <dbReference type="ChEBI" id="CHEBI:43474"/>
        <dbReference type="ChEBI" id="CHEBI:58043"/>
        <dbReference type="EC" id="3.1.3.5"/>
    </reaction>
</comment>
<name>A0ABW8NKL8_9GAMM</name>
<keyword evidence="3 7" id="KW-0963">Cytoplasm</keyword>
<feature type="binding site" evidence="7">
    <location>
        <position position="35"/>
    </location>
    <ligand>
        <name>a divalent metal cation</name>
        <dbReference type="ChEBI" id="CHEBI:60240"/>
    </ligand>
</feature>
<evidence type="ECO:0000256" key="3">
    <source>
        <dbReference type="ARBA" id="ARBA00022490"/>
    </source>
</evidence>
<keyword evidence="6 7" id="KW-0378">Hydrolase</keyword>
<dbReference type="PANTHER" id="PTHR30457:SF12">
    <property type="entry name" value="5'_3'-NUCLEOTIDASE SURE"/>
    <property type="match status" value="1"/>
</dbReference>
<evidence type="ECO:0000256" key="7">
    <source>
        <dbReference type="HAMAP-Rule" id="MF_00060"/>
    </source>
</evidence>
<dbReference type="GO" id="GO:0008254">
    <property type="term" value="F:3'-nucleotidase activity"/>
    <property type="evidence" value="ECO:0007669"/>
    <property type="project" value="UniProtKB-EC"/>
</dbReference>
<dbReference type="RefSeq" id="WP_416206540.1">
    <property type="nucleotide sequence ID" value="NZ_JBBKTX010000017.1"/>
</dbReference>
<evidence type="ECO:0000259" key="8">
    <source>
        <dbReference type="Pfam" id="PF01975"/>
    </source>
</evidence>
<keyword evidence="5 7" id="KW-0547">Nucleotide-binding</keyword>
<evidence type="ECO:0000256" key="6">
    <source>
        <dbReference type="ARBA" id="ARBA00022801"/>
    </source>
</evidence>
<evidence type="ECO:0000256" key="1">
    <source>
        <dbReference type="ARBA" id="ARBA00000815"/>
    </source>
</evidence>
<comment type="subcellular location">
    <subcellularLocation>
        <location evidence="7">Cytoplasm</location>
    </subcellularLocation>
</comment>
<sequence>MSRVSPNGLRLLPLPPVHPHKGESVLRRILITNDDGYDAPGIQLLAELAAELAEEVWLVAPATDQSGTAQSVSLHQPIRCKPLAERHFAVRGTPSDCVLLGAFHLMPEKPDLLLSGINQGINMADTVGFSGTLGAALTASLFDIPAIALSQAWKDRHNIHWDTPRRYTGALIRQLLTEPLPGGMVTNINFPSVAPQQVSGIANASMNGQSLTGAGVDQRLDQRQQDYFWLSFQHHYRAVSDPNSDVNALRERAISVSFIERQLAQGLNPELFSRFGQAG</sequence>
<evidence type="ECO:0000256" key="5">
    <source>
        <dbReference type="ARBA" id="ARBA00022741"/>
    </source>
</evidence>
<protein>
    <recommendedName>
        <fullName evidence="7">5'-nucleotidase SurE</fullName>
        <ecNumber evidence="7">3.1.3.5</ecNumber>
    </recommendedName>
    <alternativeName>
        <fullName evidence="7">Nucleoside 5'-monophosphate phosphohydrolase</fullName>
    </alternativeName>
</protein>
<feature type="domain" description="Survival protein SurE-like phosphatase/nucleotidase" evidence="8">
    <location>
        <begin position="29"/>
        <end position="207"/>
    </location>
</feature>
<dbReference type="Gene3D" id="3.40.1210.10">
    <property type="entry name" value="Survival protein SurE-like phosphatase/nucleotidase"/>
    <property type="match status" value="1"/>
</dbReference>
<dbReference type="PANTHER" id="PTHR30457">
    <property type="entry name" value="5'-NUCLEOTIDASE SURE"/>
    <property type="match status" value="1"/>
</dbReference>